<accession>A0A914HXQ8</accession>
<feature type="compositionally biased region" description="Polar residues" evidence="1">
    <location>
        <begin position="1080"/>
        <end position="1090"/>
    </location>
</feature>
<evidence type="ECO:0000259" key="2">
    <source>
        <dbReference type="PROSITE" id="PS50234"/>
    </source>
</evidence>
<evidence type="ECO:0000313" key="4">
    <source>
        <dbReference type="WBParaSite" id="Gr19_v10_g5630.t3"/>
    </source>
</evidence>
<proteinExistence type="predicted"/>
<name>A0A914HXQ8_GLORO</name>
<dbReference type="AlphaFoldDB" id="A0A914HXQ8"/>
<feature type="compositionally biased region" description="Low complexity" evidence="1">
    <location>
        <begin position="543"/>
        <end position="565"/>
    </location>
</feature>
<feature type="compositionally biased region" description="Polar residues" evidence="1">
    <location>
        <begin position="1105"/>
        <end position="1141"/>
    </location>
</feature>
<evidence type="ECO:0000313" key="3">
    <source>
        <dbReference type="Proteomes" id="UP000887572"/>
    </source>
</evidence>
<dbReference type="WBParaSite" id="Gr19_v10_g5630.t3">
    <property type="protein sequence ID" value="Gr19_v10_g5630.t3"/>
    <property type="gene ID" value="Gr19_v10_g5630"/>
</dbReference>
<dbReference type="InterPro" id="IPR002035">
    <property type="entry name" value="VWF_A"/>
</dbReference>
<feature type="compositionally biased region" description="Polar residues" evidence="1">
    <location>
        <begin position="922"/>
        <end position="1042"/>
    </location>
</feature>
<feature type="region of interest" description="Disordered" evidence="1">
    <location>
        <begin position="1105"/>
        <end position="1173"/>
    </location>
</feature>
<dbReference type="InterPro" id="IPR036465">
    <property type="entry name" value="vWFA_dom_sf"/>
</dbReference>
<dbReference type="SMART" id="SM00327">
    <property type="entry name" value="VWA"/>
    <property type="match status" value="2"/>
</dbReference>
<dbReference type="Gene3D" id="3.40.50.410">
    <property type="entry name" value="von Willebrand factor, type A domain"/>
    <property type="match status" value="2"/>
</dbReference>
<dbReference type="SUPFAM" id="SSF53300">
    <property type="entry name" value="vWA-like"/>
    <property type="match status" value="2"/>
</dbReference>
<keyword evidence="3" id="KW-1185">Reference proteome</keyword>
<feature type="compositionally biased region" description="Polar residues" evidence="1">
    <location>
        <begin position="513"/>
        <end position="542"/>
    </location>
</feature>
<dbReference type="Proteomes" id="UP000887572">
    <property type="component" value="Unplaced"/>
</dbReference>
<sequence length="1173" mass="124577">MELLLSEDLWTNKTKVRPTARMKKYNHHTFVLSFILLAYFHKIGVETTAAPKVSISSAENECPSKNRSSVLQTVVLFDVSPENQVDFQQQKDRLIKTLRNIDRFSFGRQRFYELIIFHRTPIDKLQSTNIEEITGQIEGLSMTTIHETSPAKALNEGRSVVEKMPQAQSVILLVHDGHNTDMASETLSASARLSKLKVSIFAIAGGKTPPALAKLSDYTGERRRVFAFEQDSQQFLDALDEEIDSCPFPSPPTVTNFAKEKSDDVAPVEQPPVEIVRKQIGKSNAIVKFECGPANSGKIDLVLLLDTSGSIYHTFDNEVSLVKSILSEMRKPIEDKMLRVSLIHFAERPSMAFSLRDELNRAEMIQKVEQIQFSGGITQICDAIQMGQTELEKFGRNGALKVFVLISDGHGHELWPHTMEIGKKLRQQNIQKFAVSMSTDYSKDELMAYIGDTNRIFVGFRQNLFDSTILAFLNQCVNHPSNSHAENAKGNESSTIAATTSVPSNEAKFTEIPNAQTSADGELTTSSKLPTTEQQNDDSSSATVETSTTDGTTNEQTTNATTETTSPFSDQTTLVNLPEETSQQTTITNMAQTADQGSDDQTSQGNSDQTPSVNVNDNANSTNPAQNADQVNGVQTSQGNSDQTPSVNVNGNANSTNSAQADQGSGDQTSQGNSDQTPSVNVNDNENSTNSAQNADQGNGVQTSQGNSDQTPSVNVNGNANSTNSAQADQGSGDQTSQGNSDQTPSVNVNDNANSTNPAQNADQVNGAQITQGNSAQTSQGNSDQGSLVNVNDNANSTNSAQNADQVNGAQITQDNVNVNDNANSTNSAQNADQVNGAQITQGNSDQTPSVNVNDNANSTNPAQDDQGSGDQTSSVNVNDNANSTNPAQNADQGNGVQTSIVNVNDNANSTNPAQAADHGSGDQTSSVNVNDNANSTNPAQNADQGNGVQTSQGNSDQTPSANVNDNANSTNSAQADQSSGDQTTQGKNDQGSSVNVNDNANSTNSAQNVDQGNGAQITQDNGVQTSQGNSDQGSVNLNVNANSTNPSPTNPTQTADQGNGDQTTQGSGGQTTNSDQTSLKLDNSSNSTNDEAKLKMIIMSSLASNSEHGPQAAHSTPNSTNAAAEQSVESATPTTQTLQKQPALPAVDLVIERPQHGGSHTLDDQLPFPDSA</sequence>
<dbReference type="Pfam" id="PF00092">
    <property type="entry name" value="VWA"/>
    <property type="match status" value="2"/>
</dbReference>
<feature type="region of interest" description="Disordered" evidence="1">
    <location>
        <begin position="839"/>
        <end position="1091"/>
    </location>
</feature>
<organism evidence="3 4">
    <name type="scientific">Globodera rostochiensis</name>
    <name type="common">Golden nematode worm</name>
    <name type="synonym">Heterodera rostochiensis</name>
    <dbReference type="NCBI Taxonomy" id="31243"/>
    <lineage>
        <taxon>Eukaryota</taxon>
        <taxon>Metazoa</taxon>
        <taxon>Ecdysozoa</taxon>
        <taxon>Nematoda</taxon>
        <taxon>Chromadorea</taxon>
        <taxon>Rhabditida</taxon>
        <taxon>Tylenchina</taxon>
        <taxon>Tylenchomorpha</taxon>
        <taxon>Tylenchoidea</taxon>
        <taxon>Heteroderidae</taxon>
        <taxon>Heteroderinae</taxon>
        <taxon>Globodera</taxon>
    </lineage>
</organism>
<protein>
    <submittedName>
        <fullName evidence="4">VWFA domain-containing protein</fullName>
    </submittedName>
</protein>
<evidence type="ECO:0000256" key="1">
    <source>
        <dbReference type="SAM" id="MobiDB-lite"/>
    </source>
</evidence>
<dbReference type="PROSITE" id="PS50234">
    <property type="entry name" value="VWFA"/>
    <property type="match status" value="2"/>
</dbReference>
<feature type="region of interest" description="Disordered" evidence="1">
    <location>
        <begin position="511"/>
        <end position="574"/>
    </location>
</feature>
<feature type="compositionally biased region" description="Polar residues" evidence="1">
    <location>
        <begin position="839"/>
        <end position="914"/>
    </location>
</feature>
<feature type="compositionally biased region" description="Low complexity" evidence="1">
    <location>
        <begin position="1043"/>
        <end position="1079"/>
    </location>
</feature>
<feature type="domain" description="VWFA" evidence="2">
    <location>
        <begin position="300"/>
        <end position="476"/>
    </location>
</feature>
<dbReference type="CDD" id="cd01450">
    <property type="entry name" value="vWFA_subfamily_ECM"/>
    <property type="match status" value="1"/>
</dbReference>
<feature type="domain" description="VWFA" evidence="2">
    <location>
        <begin position="72"/>
        <end position="243"/>
    </location>
</feature>
<reference evidence="4" key="1">
    <citation type="submission" date="2022-11" db="UniProtKB">
        <authorList>
            <consortium name="WormBaseParasite"/>
        </authorList>
    </citation>
    <scope>IDENTIFICATION</scope>
</reference>
<feature type="region of interest" description="Disordered" evidence="1">
    <location>
        <begin position="593"/>
        <end position="802"/>
    </location>
</feature>